<protein>
    <submittedName>
        <fullName evidence="2">Uncharacterized protein</fullName>
    </submittedName>
</protein>
<dbReference type="EMBL" id="NISK01000001">
    <property type="protein sequence ID" value="OWQ98947.1"/>
    <property type="molecule type" value="Genomic_DNA"/>
</dbReference>
<evidence type="ECO:0000256" key="1">
    <source>
        <dbReference type="SAM" id="MobiDB-lite"/>
    </source>
</evidence>
<organism evidence="2 3">
    <name type="scientific">Sphingopyxis bauzanensis</name>
    <dbReference type="NCBI Taxonomy" id="651663"/>
    <lineage>
        <taxon>Bacteria</taxon>
        <taxon>Pseudomonadati</taxon>
        <taxon>Pseudomonadota</taxon>
        <taxon>Alphaproteobacteria</taxon>
        <taxon>Sphingomonadales</taxon>
        <taxon>Sphingomonadaceae</taxon>
        <taxon>Sphingopyxis</taxon>
    </lineage>
</organism>
<evidence type="ECO:0000313" key="2">
    <source>
        <dbReference type="EMBL" id="OWQ98947.1"/>
    </source>
</evidence>
<feature type="compositionally biased region" description="Pro residues" evidence="1">
    <location>
        <begin position="256"/>
        <end position="271"/>
    </location>
</feature>
<name>A0A246K1V7_9SPHN</name>
<dbReference type="Proteomes" id="UP000197361">
    <property type="component" value="Unassembled WGS sequence"/>
</dbReference>
<comment type="caution">
    <text evidence="2">The sequence shown here is derived from an EMBL/GenBank/DDBJ whole genome shotgun (WGS) entry which is preliminary data.</text>
</comment>
<gene>
    <name evidence="2" type="ORF">CDQ92_01815</name>
</gene>
<dbReference type="AlphaFoldDB" id="A0A246K1V7"/>
<evidence type="ECO:0000313" key="3">
    <source>
        <dbReference type="Proteomes" id="UP000197361"/>
    </source>
</evidence>
<feature type="compositionally biased region" description="Polar residues" evidence="1">
    <location>
        <begin position="290"/>
        <end position="299"/>
    </location>
</feature>
<proteinExistence type="predicted"/>
<accession>A0A246K1V7</accession>
<sequence>MREDDLDYLNDAVDAIGNLLCEAAFAGFDAAVDQHQASRATGAELRDGAVALALLGPCLNRLLQGLIGEASRKTVPRFNAYRLHPRYRRDALVSELEDAEKSFHDAILNSSGLVWPSRIFNIVVAIIRIRAVTIAIGPECIAEPAPPGQQKKSAPSLRRRKITAADIPDEIAEILLNSTNGPEHWAAAITNLAAIRGTALDVGAIATKLSALAELEDGPEIFNQIITRLLSAGYTRQTSSPAADSVMFSTGLQQLPEPPPAPAPPADPPPLASSRQMPVATTPHAEEATYSPSTPSPQRAGNEAAAPGRGADLAAKFARQARSQGDARQRLADAHAKHGRPKS</sequence>
<feature type="compositionally biased region" description="Low complexity" evidence="1">
    <location>
        <begin position="304"/>
        <end position="315"/>
    </location>
</feature>
<keyword evidence="3" id="KW-1185">Reference proteome</keyword>
<feature type="compositionally biased region" description="Basic and acidic residues" evidence="1">
    <location>
        <begin position="325"/>
        <end position="336"/>
    </location>
</feature>
<feature type="region of interest" description="Disordered" evidence="1">
    <location>
        <begin position="251"/>
        <end position="343"/>
    </location>
</feature>
<reference evidence="2 3" key="1">
    <citation type="journal article" date="2010" name="Int. J. Syst. Evol. Microbiol.">
        <title>Sphingopyxis bauzanensis sp. nov., a psychrophilic bacterium isolated from soil.</title>
        <authorList>
            <person name="Zhang D.C."/>
            <person name="Liu H.C."/>
            <person name="Xin Y.H."/>
            <person name="Zhou Y.G."/>
            <person name="Schinner F."/>
            <person name="Margesin R."/>
        </authorList>
    </citation>
    <scope>NUCLEOTIDE SEQUENCE [LARGE SCALE GENOMIC DNA]</scope>
    <source>
        <strain evidence="2 3">DSM 22271</strain>
    </source>
</reference>